<dbReference type="InterPro" id="IPR007463">
    <property type="entry name" value="DUF507"/>
</dbReference>
<dbReference type="EMBL" id="CP002606">
    <property type="protein sequence ID" value="AEA33946.1"/>
    <property type="molecule type" value="Genomic_DNA"/>
</dbReference>
<dbReference type="HOGENOM" id="CLU_185930_0_0_7"/>
<dbReference type="Proteomes" id="UP000008139">
    <property type="component" value="Chromosome"/>
</dbReference>
<dbReference type="STRING" id="760142.Hipma_0980"/>
<keyword evidence="2" id="KW-1185">Reference proteome</keyword>
<name>F2LW12_HIPMA</name>
<dbReference type="AlphaFoldDB" id="F2LW12"/>
<dbReference type="OrthoDB" id="13157at2"/>
<protein>
    <recommendedName>
        <fullName evidence="3">DUF507 family protein</fullName>
    </recommendedName>
</protein>
<accession>F2LW12</accession>
<dbReference type="KEGG" id="hmr:Hipma_0980"/>
<dbReference type="RefSeq" id="WP_013681985.1">
    <property type="nucleotide sequence ID" value="NC_015318.1"/>
</dbReference>
<evidence type="ECO:0000313" key="1">
    <source>
        <dbReference type="EMBL" id="AEA33946.1"/>
    </source>
</evidence>
<evidence type="ECO:0008006" key="3">
    <source>
        <dbReference type="Google" id="ProtNLM"/>
    </source>
</evidence>
<organism evidence="1 2">
    <name type="scientific">Hippea maritima (strain ATCC 700847 / DSM 10411 / MH2)</name>
    <dbReference type="NCBI Taxonomy" id="760142"/>
    <lineage>
        <taxon>Bacteria</taxon>
        <taxon>Pseudomonadati</taxon>
        <taxon>Campylobacterota</taxon>
        <taxon>Desulfurellia</taxon>
        <taxon>Desulfurellales</taxon>
        <taxon>Hippeaceae</taxon>
        <taxon>Hippea</taxon>
    </lineage>
</organism>
<sequence>MALNKREIELLADKIAVNLLKDGNIRLLKDISLLKGIAKDVLEEDADKEKEIDAKTKELLRKFSSEIEKEGADSSKLFIMTKKKVAKKEGFLL</sequence>
<dbReference type="InParanoid" id="F2LW12"/>
<evidence type="ECO:0000313" key="2">
    <source>
        <dbReference type="Proteomes" id="UP000008139"/>
    </source>
</evidence>
<reference evidence="2" key="2">
    <citation type="submission" date="2011-03" db="EMBL/GenBank/DDBJ databases">
        <title>The complete genome of Hippea maritima DSM 10411.</title>
        <authorList>
            <consortium name="US DOE Joint Genome Institute (JGI-PGF)"/>
            <person name="Lucas S."/>
            <person name="Copeland A."/>
            <person name="Lapidus A."/>
            <person name="Bruce D."/>
            <person name="Goodwin L."/>
            <person name="Pitluck S."/>
            <person name="Peters L."/>
            <person name="Kyrpides N."/>
            <person name="Mavromatis K."/>
            <person name="Pagani I."/>
            <person name="Ivanova N."/>
            <person name="Mikhailova N."/>
            <person name="Lu M."/>
            <person name="Detter J.C."/>
            <person name="Tapia R."/>
            <person name="Han C."/>
            <person name="Land M."/>
            <person name="Hauser L."/>
            <person name="Markowitz V."/>
            <person name="Cheng J.-F."/>
            <person name="Hugenholtz P."/>
            <person name="Woyke T."/>
            <person name="Wu D."/>
            <person name="Spring S."/>
            <person name="Schroeder M."/>
            <person name="Brambilla E."/>
            <person name="Klenk H.-P."/>
            <person name="Eisen J.A."/>
        </authorList>
    </citation>
    <scope>NUCLEOTIDE SEQUENCE [LARGE SCALE GENOMIC DNA]</scope>
    <source>
        <strain evidence="2">ATCC 700847 / DSM 10411 / MH2</strain>
    </source>
</reference>
<gene>
    <name evidence="1" type="ordered locus">Hipma_0980</name>
</gene>
<dbReference type="eggNOG" id="COG2952">
    <property type="taxonomic scope" value="Bacteria"/>
</dbReference>
<proteinExistence type="predicted"/>
<reference evidence="1 2" key="1">
    <citation type="journal article" date="2011" name="Stand. Genomic Sci.">
        <title>Complete genome sequence of the thermophilic sulfur-reducer Hippea maritima type strain (MH(2)).</title>
        <authorList>
            <person name="Huntemann M."/>
            <person name="Lu M."/>
            <person name="Nolan M."/>
            <person name="Lapidus A."/>
            <person name="Lucas S."/>
            <person name="Hammon N."/>
            <person name="Deshpande S."/>
            <person name="Cheng J.F."/>
            <person name="Tapia R."/>
            <person name="Han C."/>
            <person name="Goodwin L."/>
            <person name="Pitluck S."/>
            <person name="Liolios K."/>
            <person name="Pagani I."/>
            <person name="Ivanova N."/>
            <person name="Ovchinikova G."/>
            <person name="Pati A."/>
            <person name="Chen A."/>
            <person name="Palaniappan K."/>
            <person name="Land M."/>
            <person name="Hauser L."/>
            <person name="Jeffries C.D."/>
            <person name="Detter J.C."/>
            <person name="Brambilla E.M."/>
            <person name="Rohde M."/>
            <person name="Spring S."/>
            <person name="Goker M."/>
            <person name="Woyke T."/>
            <person name="Bristow J."/>
            <person name="Eisen J.A."/>
            <person name="Markowitz V."/>
            <person name="Hugenholtz P."/>
            <person name="Kyrpides N.C."/>
            <person name="Klenk H.P."/>
            <person name="Mavromatis K."/>
        </authorList>
    </citation>
    <scope>NUCLEOTIDE SEQUENCE [LARGE SCALE GENOMIC DNA]</scope>
    <source>
        <strain evidence="2">ATCC 700847 / DSM 10411 / MH2</strain>
    </source>
</reference>
<dbReference type="Pfam" id="PF04368">
    <property type="entry name" value="DUF507"/>
    <property type="match status" value="1"/>
</dbReference>